<keyword evidence="2" id="KW-1185">Reference proteome</keyword>
<organism evidence="1 2">
    <name type="scientific">Cyclospora cayetanensis</name>
    <dbReference type="NCBI Taxonomy" id="88456"/>
    <lineage>
        <taxon>Eukaryota</taxon>
        <taxon>Sar</taxon>
        <taxon>Alveolata</taxon>
        <taxon>Apicomplexa</taxon>
        <taxon>Conoidasida</taxon>
        <taxon>Coccidia</taxon>
        <taxon>Eucoccidiorida</taxon>
        <taxon>Eimeriorina</taxon>
        <taxon>Eimeriidae</taxon>
        <taxon>Cyclospora</taxon>
    </lineage>
</organism>
<evidence type="ECO:0000313" key="2">
    <source>
        <dbReference type="Proteomes" id="UP000095192"/>
    </source>
</evidence>
<dbReference type="InParanoid" id="A0A1D3D1T3"/>
<protein>
    <submittedName>
        <fullName evidence="1">Uncharacterized protein</fullName>
    </submittedName>
</protein>
<accession>A0A1D3D1T3</accession>
<sequence>METRKELVLCCFPPCRVLLPPAVRLPAMLLVLRLICTTARVWILHPADFFMWALPLEPQHVPLVLLCYRGASARPSCADRRELLRTVCGKRKTTSSLEHSAYSCTR</sequence>
<dbReference type="AlphaFoldDB" id="A0A1D3D1T3"/>
<dbReference type="Proteomes" id="UP000095192">
    <property type="component" value="Unassembled WGS sequence"/>
</dbReference>
<reference evidence="1 2" key="1">
    <citation type="journal article" date="2016" name="BMC Genomics">
        <title>Comparative genomics reveals Cyclospora cayetanensis possesses coccidia-like metabolism and invasion components but unique surface antigens.</title>
        <authorList>
            <person name="Liu S."/>
            <person name="Wang L."/>
            <person name="Zheng H."/>
            <person name="Xu Z."/>
            <person name="Roellig D.M."/>
            <person name="Li N."/>
            <person name="Frace M.A."/>
            <person name="Tang K."/>
            <person name="Arrowood M.J."/>
            <person name="Moss D.M."/>
            <person name="Zhang L."/>
            <person name="Feng Y."/>
            <person name="Xiao L."/>
        </authorList>
    </citation>
    <scope>NUCLEOTIDE SEQUENCE [LARGE SCALE GENOMIC DNA]</scope>
    <source>
        <strain evidence="1 2">CHN_HEN01</strain>
    </source>
</reference>
<evidence type="ECO:0000313" key="1">
    <source>
        <dbReference type="EMBL" id="OEH77406.1"/>
    </source>
</evidence>
<dbReference type="VEuPathDB" id="ToxoDB:cyc_08728"/>
<comment type="caution">
    <text evidence="1">The sequence shown here is derived from an EMBL/GenBank/DDBJ whole genome shotgun (WGS) entry which is preliminary data.</text>
</comment>
<dbReference type="EMBL" id="JROU02001100">
    <property type="protein sequence ID" value="OEH77406.1"/>
    <property type="molecule type" value="Genomic_DNA"/>
</dbReference>
<proteinExistence type="predicted"/>
<gene>
    <name evidence="1" type="ORF">cyc_08728</name>
</gene>
<name>A0A1D3D1T3_9EIME</name>